<accession>A0AAX4ICN5</accession>
<organism evidence="3 4">
    <name type="scientific">Colletotrichum destructivum</name>
    <dbReference type="NCBI Taxonomy" id="34406"/>
    <lineage>
        <taxon>Eukaryota</taxon>
        <taxon>Fungi</taxon>
        <taxon>Dikarya</taxon>
        <taxon>Ascomycota</taxon>
        <taxon>Pezizomycotina</taxon>
        <taxon>Sordariomycetes</taxon>
        <taxon>Hypocreomycetidae</taxon>
        <taxon>Glomerellales</taxon>
        <taxon>Glomerellaceae</taxon>
        <taxon>Colletotrichum</taxon>
        <taxon>Colletotrichum destructivum species complex</taxon>
    </lineage>
</organism>
<gene>
    <name evidence="3" type="ORF">CDEST_06161</name>
</gene>
<keyword evidence="2" id="KW-1133">Transmembrane helix</keyword>
<feature type="region of interest" description="Disordered" evidence="1">
    <location>
        <begin position="145"/>
        <end position="170"/>
    </location>
</feature>
<dbReference type="EMBL" id="CP137308">
    <property type="protein sequence ID" value="WQF81147.1"/>
    <property type="molecule type" value="Genomic_DNA"/>
</dbReference>
<keyword evidence="4" id="KW-1185">Reference proteome</keyword>
<evidence type="ECO:0000313" key="3">
    <source>
        <dbReference type="EMBL" id="WQF81147.1"/>
    </source>
</evidence>
<evidence type="ECO:0000313" key="4">
    <source>
        <dbReference type="Proteomes" id="UP001322277"/>
    </source>
</evidence>
<dbReference type="KEGG" id="cdet:87942664"/>
<keyword evidence="2" id="KW-0812">Transmembrane</keyword>
<evidence type="ECO:0000256" key="2">
    <source>
        <dbReference type="SAM" id="Phobius"/>
    </source>
</evidence>
<dbReference type="Proteomes" id="UP001322277">
    <property type="component" value="Chromosome 4"/>
</dbReference>
<proteinExistence type="predicted"/>
<reference evidence="4" key="1">
    <citation type="journal article" date="2023" name="bioRxiv">
        <title>Complete genome of the Medicago anthracnose fungus, Colletotrichum destructivum, reveals a mini-chromosome-like region within a core chromosome.</title>
        <authorList>
            <person name="Lapalu N."/>
            <person name="Simon A."/>
            <person name="Lu A."/>
            <person name="Plaumann P.-L."/>
            <person name="Amselem J."/>
            <person name="Pigne S."/>
            <person name="Auger A."/>
            <person name="Koch C."/>
            <person name="Dallery J.-F."/>
            <person name="O'Connell R.J."/>
        </authorList>
    </citation>
    <scope>NUCLEOTIDE SEQUENCE [LARGE SCALE GENOMIC DNA]</scope>
    <source>
        <strain evidence="4">CBS 520.97</strain>
    </source>
</reference>
<evidence type="ECO:0000256" key="1">
    <source>
        <dbReference type="SAM" id="MobiDB-lite"/>
    </source>
</evidence>
<feature type="region of interest" description="Disordered" evidence="1">
    <location>
        <begin position="53"/>
        <end position="79"/>
    </location>
</feature>
<feature type="transmembrane region" description="Helical" evidence="2">
    <location>
        <begin position="178"/>
        <end position="198"/>
    </location>
</feature>
<dbReference type="GeneID" id="87942664"/>
<dbReference type="RefSeq" id="XP_062778371.1">
    <property type="nucleotide sequence ID" value="XM_062922320.1"/>
</dbReference>
<sequence length="202" mass="22031">MLTFRVHSTQRAYTTQTLNSINNILSTTGRPSPTNGQRCITFQVLTVSQRVPRLGNSPAPSSNFVPTGRGSRTSHIPYPYGYTTVDTGRPLSSRRTGGIAVGLRHKARCKRGEGREAIPWGTWCRFVAISSISTISCSLARSLPPSPNRWTRQGTGTSNTTPTGPTPLPPLSNTAVRLPVLGLLLALAPISHIMYYVVYIRR</sequence>
<protein>
    <submittedName>
        <fullName evidence="3">Uncharacterized protein</fullName>
    </submittedName>
</protein>
<name>A0AAX4ICN5_9PEZI</name>
<feature type="compositionally biased region" description="Polar residues" evidence="1">
    <location>
        <begin position="58"/>
        <end position="74"/>
    </location>
</feature>
<keyword evidence="2" id="KW-0472">Membrane</keyword>
<dbReference type="AlphaFoldDB" id="A0AAX4ICN5"/>